<dbReference type="PANTHER" id="PTHR23389">
    <property type="entry name" value="CHROMOSOME TRANSMISSION FIDELITY FACTOR 18"/>
    <property type="match status" value="1"/>
</dbReference>
<dbReference type="SUPFAM" id="SSF56091">
    <property type="entry name" value="DNA ligase/mRNA capping enzyme, catalytic domain"/>
    <property type="match status" value="1"/>
</dbReference>
<feature type="binding site" evidence="14">
    <location>
        <position position="411"/>
    </location>
    <ligand>
        <name>Zn(2+)</name>
        <dbReference type="ChEBI" id="CHEBI:29105"/>
    </ligand>
</feature>
<evidence type="ECO:0000256" key="7">
    <source>
        <dbReference type="ARBA" id="ARBA00022763"/>
    </source>
</evidence>
<dbReference type="Gene3D" id="3.40.50.10190">
    <property type="entry name" value="BRCT domain"/>
    <property type="match status" value="1"/>
</dbReference>
<comment type="cofactor">
    <cofactor evidence="14">
        <name>Mg(2+)</name>
        <dbReference type="ChEBI" id="CHEBI:18420"/>
    </cofactor>
    <cofactor evidence="14">
        <name>Mn(2+)</name>
        <dbReference type="ChEBI" id="CHEBI:29035"/>
    </cofactor>
</comment>
<comment type="similarity">
    <text evidence="13 14">Belongs to the NAD-dependent DNA ligase family. LigA subfamily.</text>
</comment>
<dbReference type="GO" id="GO:0003911">
    <property type="term" value="F:DNA ligase (NAD+) activity"/>
    <property type="evidence" value="ECO:0007669"/>
    <property type="project" value="UniProtKB-UniRule"/>
</dbReference>
<reference evidence="16 17" key="1">
    <citation type="submission" date="2017-09" db="EMBL/GenBank/DDBJ databases">
        <title>Depth-based differentiation of microbial function through sediment-hosted aquifers and enrichment of novel symbionts in the deep terrestrial subsurface.</title>
        <authorList>
            <person name="Probst A.J."/>
            <person name="Ladd B."/>
            <person name="Jarett J.K."/>
            <person name="Geller-Mcgrath D.E."/>
            <person name="Sieber C.M."/>
            <person name="Emerson J.B."/>
            <person name="Anantharaman K."/>
            <person name="Thomas B.C."/>
            <person name="Malmstrom R."/>
            <person name="Stieglmeier M."/>
            <person name="Klingl A."/>
            <person name="Woyke T."/>
            <person name="Ryan C.M."/>
            <person name="Banfield J.F."/>
        </authorList>
    </citation>
    <scope>NUCLEOTIDE SEQUENCE [LARGE SCALE GENOMIC DNA]</scope>
    <source>
        <strain evidence="16">CG10_big_fil_rev_8_21_14_0_10_42_12</strain>
    </source>
</reference>
<organism evidence="16 17">
    <name type="scientific">Candidatus Zambryskibacteria bacterium CG10_big_fil_rev_8_21_14_0_10_42_12</name>
    <dbReference type="NCBI Taxonomy" id="1975115"/>
    <lineage>
        <taxon>Bacteria</taxon>
        <taxon>Candidatus Zambryskiibacteriota</taxon>
    </lineage>
</organism>
<dbReference type="Gene3D" id="2.40.50.140">
    <property type="entry name" value="Nucleic acid-binding proteins"/>
    <property type="match status" value="1"/>
</dbReference>
<evidence type="ECO:0000256" key="13">
    <source>
        <dbReference type="ARBA" id="ARBA00060881"/>
    </source>
</evidence>
<protein>
    <recommendedName>
        <fullName evidence="3 14">DNA ligase</fullName>
        <ecNumber evidence="2 14">6.5.1.2</ecNumber>
    </recommendedName>
    <alternativeName>
        <fullName evidence="14">Polydeoxyribonucleotide synthase [NAD(+)]</fullName>
    </alternativeName>
</protein>
<evidence type="ECO:0000313" key="17">
    <source>
        <dbReference type="Proteomes" id="UP000231333"/>
    </source>
</evidence>
<feature type="binding site" evidence="14">
    <location>
        <position position="174"/>
    </location>
    <ligand>
        <name>NAD(+)</name>
        <dbReference type="ChEBI" id="CHEBI:57540"/>
    </ligand>
</feature>
<dbReference type="GO" id="GO:0046872">
    <property type="term" value="F:metal ion binding"/>
    <property type="evidence" value="ECO:0007669"/>
    <property type="project" value="UniProtKB-KW"/>
</dbReference>
<dbReference type="Gene3D" id="1.10.287.610">
    <property type="entry name" value="Helix hairpin bin"/>
    <property type="match status" value="1"/>
</dbReference>
<evidence type="ECO:0000256" key="9">
    <source>
        <dbReference type="ARBA" id="ARBA00022842"/>
    </source>
</evidence>
<feature type="domain" description="BRCT" evidence="15">
    <location>
        <begin position="589"/>
        <end position="666"/>
    </location>
</feature>
<evidence type="ECO:0000256" key="1">
    <source>
        <dbReference type="ARBA" id="ARBA00004067"/>
    </source>
</evidence>
<comment type="catalytic activity">
    <reaction evidence="12 14">
        <text>NAD(+) + (deoxyribonucleotide)n-3'-hydroxyl + 5'-phospho-(deoxyribonucleotide)m = (deoxyribonucleotide)n+m + AMP + beta-nicotinamide D-nucleotide.</text>
        <dbReference type="EC" id="6.5.1.2"/>
    </reaction>
</comment>
<comment type="function">
    <text evidence="1 14">DNA ligase that catalyzes the formation of phosphodiester linkages between 5'-phosphoryl and 3'-hydroxyl groups in double-stranded DNA using NAD as a coenzyme and as the energy source for the reaction. It is essential for DNA replication and repair of damaged DNA.</text>
</comment>
<keyword evidence="14" id="KW-0464">Manganese</keyword>
<dbReference type="PIRSF" id="PIRSF001604">
    <property type="entry name" value="LigA"/>
    <property type="match status" value="1"/>
</dbReference>
<evidence type="ECO:0000256" key="14">
    <source>
        <dbReference type="HAMAP-Rule" id="MF_01588"/>
    </source>
</evidence>
<evidence type="ECO:0000256" key="2">
    <source>
        <dbReference type="ARBA" id="ARBA00012722"/>
    </source>
</evidence>
<dbReference type="SUPFAM" id="SSF47781">
    <property type="entry name" value="RuvA domain 2-like"/>
    <property type="match status" value="1"/>
</dbReference>
<comment type="caution">
    <text evidence="14">Lacks conserved residue(s) required for the propagation of feature annotation.</text>
</comment>
<dbReference type="InterPro" id="IPR013839">
    <property type="entry name" value="DNAligase_adenylation"/>
</dbReference>
<dbReference type="InterPro" id="IPR004150">
    <property type="entry name" value="NAD_DNA_ligase_OB"/>
</dbReference>
<evidence type="ECO:0000313" key="16">
    <source>
        <dbReference type="EMBL" id="PIR38845.1"/>
    </source>
</evidence>
<feature type="binding site" evidence="14">
    <location>
        <position position="117"/>
    </location>
    <ligand>
        <name>NAD(+)</name>
        <dbReference type="ChEBI" id="CHEBI:57540"/>
    </ligand>
</feature>
<keyword evidence="10 14" id="KW-0520">NAD</keyword>
<dbReference type="GO" id="GO:0006260">
    <property type="term" value="P:DNA replication"/>
    <property type="evidence" value="ECO:0007669"/>
    <property type="project" value="UniProtKB-KW"/>
</dbReference>
<comment type="caution">
    <text evidence="16">The sequence shown here is derived from an EMBL/GenBank/DDBJ whole genome shotgun (WGS) entry which is preliminary data.</text>
</comment>
<dbReference type="FunFam" id="2.40.50.140:FF:000012">
    <property type="entry name" value="DNA ligase"/>
    <property type="match status" value="1"/>
</dbReference>
<dbReference type="EC" id="6.5.1.2" evidence="2 14"/>
<feature type="binding site" evidence="14">
    <location>
        <position position="140"/>
    </location>
    <ligand>
        <name>NAD(+)</name>
        <dbReference type="ChEBI" id="CHEBI:57540"/>
    </ligand>
</feature>
<dbReference type="Pfam" id="PF14520">
    <property type="entry name" value="HHH_5"/>
    <property type="match status" value="1"/>
</dbReference>
<keyword evidence="9 14" id="KW-0460">Magnesium</keyword>
<dbReference type="PANTHER" id="PTHR23389:SF9">
    <property type="entry name" value="DNA LIGASE"/>
    <property type="match status" value="1"/>
</dbReference>
<dbReference type="InterPro" id="IPR036420">
    <property type="entry name" value="BRCT_dom_sf"/>
</dbReference>
<dbReference type="Pfam" id="PF00533">
    <property type="entry name" value="BRCT"/>
    <property type="match status" value="1"/>
</dbReference>
<dbReference type="InterPro" id="IPR001357">
    <property type="entry name" value="BRCT_dom"/>
</dbReference>
<dbReference type="SUPFAM" id="SSF50249">
    <property type="entry name" value="Nucleic acid-binding proteins"/>
    <property type="match status" value="1"/>
</dbReference>
<dbReference type="PROSITE" id="PS50172">
    <property type="entry name" value="BRCT"/>
    <property type="match status" value="1"/>
</dbReference>
<dbReference type="InterPro" id="IPR001679">
    <property type="entry name" value="DNA_ligase"/>
</dbReference>
<feature type="active site" description="N6-AMP-lysine intermediate" evidence="14">
    <location>
        <position position="119"/>
    </location>
</feature>
<dbReference type="InterPro" id="IPR003583">
    <property type="entry name" value="Hlx-hairpin-Hlx_DNA-bd_motif"/>
</dbReference>
<dbReference type="Gene3D" id="1.10.150.20">
    <property type="entry name" value="5' to 3' exonuclease, C-terminal subdomain"/>
    <property type="match status" value="2"/>
</dbReference>
<dbReference type="InterPro" id="IPR013840">
    <property type="entry name" value="DNAligase_N"/>
</dbReference>
<keyword evidence="11 14" id="KW-0234">DNA repair</keyword>
<feature type="binding site" evidence="14">
    <location>
        <begin position="84"/>
        <end position="85"/>
    </location>
    <ligand>
        <name>NAD(+)</name>
        <dbReference type="ChEBI" id="CHEBI:57540"/>
    </ligand>
</feature>
<dbReference type="SMART" id="SM00292">
    <property type="entry name" value="BRCT"/>
    <property type="match status" value="1"/>
</dbReference>
<dbReference type="FunFam" id="1.10.150.20:FF:000006">
    <property type="entry name" value="DNA ligase"/>
    <property type="match status" value="1"/>
</dbReference>
<evidence type="ECO:0000256" key="10">
    <source>
        <dbReference type="ARBA" id="ARBA00023027"/>
    </source>
</evidence>
<dbReference type="Pfam" id="PF12826">
    <property type="entry name" value="HHH_2"/>
    <property type="match status" value="1"/>
</dbReference>
<proteinExistence type="inferred from homology"/>
<evidence type="ECO:0000256" key="6">
    <source>
        <dbReference type="ARBA" id="ARBA00022723"/>
    </source>
</evidence>
<dbReference type="InterPro" id="IPR033136">
    <property type="entry name" value="DNA_ligase_CS"/>
</dbReference>
<keyword evidence="7 14" id="KW-0227">DNA damage</keyword>
<dbReference type="Pfam" id="PF01653">
    <property type="entry name" value="DNA_ligase_aden"/>
    <property type="match status" value="1"/>
</dbReference>
<dbReference type="Pfam" id="PF03120">
    <property type="entry name" value="OB_DNA_ligase"/>
    <property type="match status" value="1"/>
</dbReference>
<dbReference type="SMART" id="SM00532">
    <property type="entry name" value="LIGANc"/>
    <property type="match status" value="1"/>
</dbReference>
<keyword evidence="5 14" id="KW-0235">DNA replication</keyword>
<evidence type="ECO:0000256" key="5">
    <source>
        <dbReference type="ARBA" id="ARBA00022705"/>
    </source>
</evidence>
<sequence>MAVPHDVNERVKKLREAIEKYRYEYHVLDKEEIPASALDTLKKELADLEEQYPELITPDSPTQRVAGEPLSQFKKVVHKIPQWSFNDAFDEADIRAFDERVRRFLKDEDAHFSYTCELKIDGLKVILEYEKGVLKTAATRGDGRVGEDVTHNVRTIESVPLKLVRPVDVIVEGEVWLPEEELKRINKTREKKGEPQFANPRNAAAGTLRQLDPRVAAERKLDVFIYDLGDTSERSPDTQYEELVYLKELGFKVNPHFTEVKDIEGVIEFWKYWQKHNKKQGYWIDGVVVKVNEKKYQEQLGYTGKAPRFAIAFKFPAEQVTTVLEDIVFQVGRTGVVTPVAHLRPVSIAGSVVSRATLHNEDEIKRLDLRIGDTVILQKSGDVIPDIMSVVTEMRTGKEKPFMWPTKISECGGDGSIERIPGQAAWRCVAKDSYAQIRRKFYYFVSKKCINIDGLGPKVIDVLLDEGLITHFDDIFTLEKGDLLALPRMGEKSVDNLLESINKARETTLPRFLASLSIPQVGEETAEDIAEHFGSIEKIMQATGQELESIDGVGQVVAQEIVSWFKDKYNQKLVERLLTHIEFKKTSVKKSGKLTGKSFVLTGTLDSMSRDEAGAKIKALGGDIHSSVSKNTSFVVAGENPGSKYDKAQELGVEILDEKAFLKLIG</sequence>
<keyword evidence="8 14" id="KW-0862">Zinc</keyword>
<dbReference type="CDD" id="cd00114">
    <property type="entry name" value="LIGANc"/>
    <property type="match status" value="1"/>
</dbReference>
<accession>A0A2H0QYY8</accession>
<name>A0A2H0QYY8_9BACT</name>
<feature type="binding site" evidence="14">
    <location>
        <position position="314"/>
    </location>
    <ligand>
        <name>NAD(+)</name>
        <dbReference type="ChEBI" id="CHEBI:57540"/>
    </ligand>
</feature>
<dbReference type="SUPFAM" id="SSF52113">
    <property type="entry name" value="BRCT domain"/>
    <property type="match status" value="1"/>
</dbReference>
<evidence type="ECO:0000256" key="4">
    <source>
        <dbReference type="ARBA" id="ARBA00022598"/>
    </source>
</evidence>
<evidence type="ECO:0000256" key="12">
    <source>
        <dbReference type="ARBA" id="ARBA00034005"/>
    </source>
</evidence>
<dbReference type="Proteomes" id="UP000231333">
    <property type="component" value="Unassembled WGS sequence"/>
</dbReference>
<dbReference type="AlphaFoldDB" id="A0A2H0QYY8"/>
<evidence type="ECO:0000259" key="15">
    <source>
        <dbReference type="PROSITE" id="PS50172"/>
    </source>
</evidence>
<dbReference type="InterPro" id="IPR012340">
    <property type="entry name" value="NA-bd_OB-fold"/>
</dbReference>
<dbReference type="PROSITE" id="PS01056">
    <property type="entry name" value="DNA_LIGASE_N2"/>
    <property type="match status" value="1"/>
</dbReference>
<dbReference type="GO" id="GO:0003677">
    <property type="term" value="F:DNA binding"/>
    <property type="evidence" value="ECO:0007669"/>
    <property type="project" value="InterPro"/>
</dbReference>
<feature type="binding site" evidence="14">
    <location>
        <position position="290"/>
    </location>
    <ligand>
        <name>NAD(+)</name>
        <dbReference type="ChEBI" id="CHEBI:57540"/>
    </ligand>
</feature>
<evidence type="ECO:0000256" key="3">
    <source>
        <dbReference type="ARBA" id="ARBA00013308"/>
    </source>
</evidence>
<dbReference type="EMBL" id="PCXL01000006">
    <property type="protein sequence ID" value="PIR38845.1"/>
    <property type="molecule type" value="Genomic_DNA"/>
</dbReference>
<dbReference type="InterPro" id="IPR041663">
    <property type="entry name" value="DisA/LigA_HHH"/>
</dbReference>
<dbReference type="FunFam" id="3.30.470.30:FF:000001">
    <property type="entry name" value="DNA ligase"/>
    <property type="match status" value="1"/>
</dbReference>
<keyword evidence="6 14" id="KW-0479">Metal-binding</keyword>
<dbReference type="Gene3D" id="3.30.470.30">
    <property type="entry name" value="DNA ligase/mRNA capping enzyme"/>
    <property type="match status" value="1"/>
</dbReference>
<dbReference type="GO" id="GO:0006281">
    <property type="term" value="P:DNA repair"/>
    <property type="evidence" value="ECO:0007669"/>
    <property type="project" value="UniProtKB-KW"/>
</dbReference>
<dbReference type="InterPro" id="IPR010994">
    <property type="entry name" value="RuvA_2-like"/>
</dbReference>
<dbReference type="NCBIfam" id="TIGR00575">
    <property type="entry name" value="dnlj"/>
    <property type="match status" value="1"/>
</dbReference>
<keyword evidence="4 14" id="KW-0436">Ligase</keyword>
<dbReference type="HAMAP" id="MF_01588">
    <property type="entry name" value="DNA_ligase_A"/>
    <property type="match status" value="1"/>
</dbReference>
<evidence type="ECO:0000256" key="8">
    <source>
        <dbReference type="ARBA" id="ARBA00022833"/>
    </source>
</evidence>
<evidence type="ECO:0000256" key="11">
    <source>
        <dbReference type="ARBA" id="ARBA00023204"/>
    </source>
</evidence>
<gene>
    <name evidence="14 16" type="primary">ligA</name>
    <name evidence="16" type="ORF">COV34_00185</name>
</gene>
<dbReference type="CDD" id="cd17748">
    <property type="entry name" value="BRCT_DNA_ligase_like"/>
    <property type="match status" value="1"/>
</dbReference>
<dbReference type="NCBIfam" id="NF005932">
    <property type="entry name" value="PRK07956.1"/>
    <property type="match status" value="1"/>
</dbReference>
<dbReference type="SMART" id="SM00278">
    <property type="entry name" value="HhH1"/>
    <property type="match status" value="4"/>
</dbReference>